<dbReference type="InterPro" id="IPR021381">
    <property type="entry name" value="DUF3011"/>
</dbReference>
<dbReference type="RefSeq" id="WP_081088186.1">
    <property type="nucleotide sequence ID" value="NZ_CP064001.1"/>
</dbReference>
<sequence length="319" mass="34750">MLKQLSGWLLMAGLALASGPVVAQSARAYAPEDLRQLSMPSRVRVIEREYADQTRGRQIPDDQLEFYMDQIDRGWGFGRIQQDISTSLRGSSGQWRPQPGFDAQTVACSSNDRRRRQCATPFRGRARLVGALSDSPCIEGQTWGSGPGVVWVDGGCRGRFAEGRGGWGDSGGPGPGPGRGPGGTIRCESQDQRQRVCNTGWRNAVLVRQLSDTRCIEGRSWGQRDGTVWVDDGCRGEFAEGRGGGGGWDPGRPPSGDDYSVTCSSDDKRLRSCAWDRGQGRPSVIQQLSGTTCVEGRNWGYEGNAVWVKEGCRARFGAR</sequence>
<evidence type="ECO:0000313" key="4">
    <source>
        <dbReference type="Proteomes" id="UP001635788"/>
    </source>
</evidence>
<feature type="signal peptide" evidence="2">
    <location>
        <begin position="1"/>
        <end position="23"/>
    </location>
</feature>
<gene>
    <name evidence="3" type="ORF">ACK3FC_16985</name>
</gene>
<organism evidence="3 4">
    <name type="scientific">Xanthomonas translucens pv. translucens</name>
    <dbReference type="NCBI Taxonomy" id="134875"/>
    <lineage>
        <taxon>Bacteria</taxon>
        <taxon>Pseudomonadati</taxon>
        <taxon>Pseudomonadota</taxon>
        <taxon>Gammaproteobacteria</taxon>
        <taxon>Lysobacterales</taxon>
        <taxon>Lysobacteraceae</taxon>
        <taxon>Xanthomonas</taxon>
        <taxon>Xanthomonas translucens group</taxon>
    </lineage>
</organism>
<proteinExistence type="predicted"/>
<accession>A0ABW9L0N2</accession>
<dbReference type="EMBL" id="JBKAMQ010000002">
    <property type="protein sequence ID" value="MFN6508847.1"/>
    <property type="molecule type" value="Genomic_DNA"/>
</dbReference>
<comment type="caution">
    <text evidence="3">The sequence shown here is derived from an EMBL/GenBank/DDBJ whole genome shotgun (WGS) entry which is preliminary data.</text>
</comment>
<evidence type="ECO:0000256" key="1">
    <source>
        <dbReference type="SAM" id="MobiDB-lite"/>
    </source>
</evidence>
<keyword evidence="2" id="KW-0732">Signal</keyword>
<reference evidence="3 4" key="1">
    <citation type="submission" date="2024-12" db="EMBL/GenBank/DDBJ databases">
        <authorList>
            <person name="Alaofin S."/>
            <person name="Velasco D."/>
            <person name="Li D."/>
            <person name="Baldwin T."/>
            <person name="Liu Z."/>
            <person name="Schachterle J.K."/>
        </authorList>
    </citation>
    <scope>NUCLEOTIDE SEQUENCE [LARGE SCALE GENOMIC DNA]</scope>
    <source>
        <strain evidence="3 4">B1</strain>
    </source>
</reference>
<feature type="region of interest" description="Disordered" evidence="1">
    <location>
        <begin position="162"/>
        <end position="184"/>
    </location>
</feature>
<protein>
    <submittedName>
        <fullName evidence="3">DUF3011 domain-containing protein</fullName>
    </submittedName>
</protein>
<dbReference type="Pfam" id="PF11218">
    <property type="entry name" value="DUF3011"/>
    <property type="match status" value="1"/>
</dbReference>
<feature type="chain" id="PRO_5047150109" evidence="2">
    <location>
        <begin position="24"/>
        <end position="319"/>
    </location>
</feature>
<name>A0ABW9L0N2_XANCT</name>
<dbReference type="Proteomes" id="UP001635788">
    <property type="component" value="Unassembled WGS sequence"/>
</dbReference>
<evidence type="ECO:0000256" key="2">
    <source>
        <dbReference type="SAM" id="SignalP"/>
    </source>
</evidence>
<evidence type="ECO:0000313" key="3">
    <source>
        <dbReference type="EMBL" id="MFN6508847.1"/>
    </source>
</evidence>
<keyword evidence="4" id="KW-1185">Reference proteome</keyword>
<feature type="compositionally biased region" description="Gly residues" evidence="1">
    <location>
        <begin position="163"/>
        <end position="183"/>
    </location>
</feature>